<dbReference type="Pfam" id="PF00090">
    <property type="entry name" value="TSP_1"/>
    <property type="match status" value="4"/>
</dbReference>
<sequence length="426" mass="46777">MAKFECVCAVTVILLQSVVGGKECLDDVKANCEMMVSMFSICTVNIQNAAKLCPKTCNMCHGNWADWSSWSGCTVTCGSSNQTRTRTCTNPPPPNNDTSCEGASEEYKSCLNDPCPVNGGWSIWSAFGICDVTCGNGTMTRTRQCNNPRPLNGGEDCQGHSQNNADCLLNRCPTHGAWTAWNEWGSCSVTCGVGLRRRDRACDNPRPSSDGNHCFGDNINYEICSKPVCATWTAWGSWSSCSDTCGYGLRERYRNCSATSDMQNFCVGSDVQNVMCKTSCNENRYQLVIPQVHFFVRLAENPLTLSPGQNIIFKNAQINEGQGYDVASGKFTVSVPGLYAFAVQYCVKANQAGYIDIVKQGTILQRSLSQEINSAASYNYRCMSMQAFTRAAISDQIWVKSGTWSSSYLYDNDNMFTSFSGVLIHV</sequence>
<dbReference type="Gene3D" id="2.20.100.10">
    <property type="entry name" value="Thrombospondin type-1 (TSP1) repeat"/>
    <property type="match status" value="4"/>
</dbReference>
<dbReference type="SUPFAM" id="SSF82895">
    <property type="entry name" value="TSP-1 type 1 repeat"/>
    <property type="match status" value="4"/>
</dbReference>
<dbReference type="SUPFAM" id="SSF49842">
    <property type="entry name" value="TNF-like"/>
    <property type="match status" value="1"/>
</dbReference>
<dbReference type="PRINTS" id="PR01705">
    <property type="entry name" value="TSP1REPEAT"/>
</dbReference>
<keyword evidence="8" id="KW-1185">Reference proteome</keyword>
<feature type="domain" description="C1q" evidence="5">
    <location>
        <begin position="287"/>
        <end position="426"/>
    </location>
</feature>
<evidence type="ECO:0000256" key="1">
    <source>
        <dbReference type="ARBA" id="ARBA00022737"/>
    </source>
</evidence>
<keyword evidence="4" id="KW-0732">Signal</keyword>
<evidence type="ECO:0000256" key="2">
    <source>
        <dbReference type="ARBA" id="ARBA00023157"/>
    </source>
</evidence>
<evidence type="ECO:0000256" key="3">
    <source>
        <dbReference type="PROSITE-ProRule" id="PRU01005"/>
    </source>
</evidence>
<dbReference type="FunFam" id="2.20.100.10:FF:000001">
    <property type="entry name" value="semaphorin-5A isoform X1"/>
    <property type="match status" value="2"/>
</dbReference>
<evidence type="ECO:0000259" key="6">
    <source>
        <dbReference type="PROSITE" id="PS51670"/>
    </source>
</evidence>
<protein>
    <submittedName>
        <fullName evidence="7">Uncharacterized protein</fullName>
    </submittedName>
</protein>
<dbReference type="PROSITE" id="PS50092">
    <property type="entry name" value="TSP1"/>
    <property type="match status" value="4"/>
</dbReference>
<dbReference type="FunFam" id="2.20.100.10:FF:000002">
    <property type="entry name" value="Unc-5 netrin receptor C"/>
    <property type="match status" value="1"/>
</dbReference>
<evidence type="ECO:0000313" key="8">
    <source>
        <dbReference type="Proteomes" id="UP000828390"/>
    </source>
</evidence>
<name>A0A9D4DUW0_DREPO</name>
<dbReference type="AlphaFoldDB" id="A0A9D4DUW0"/>
<comment type="caution">
    <text evidence="3">Lacks conserved residue(s) required for the propagation of feature annotation.</text>
</comment>
<evidence type="ECO:0000256" key="4">
    <source>
        <dbReference type="SAM" id="SignalP"/>
    </source>
</evidence>
<proteinExistence type="predicted"/>
<dbReference type="PANTHER" id="PTHR22906">
    <property type="entry name" value="PROPERDIN"/>
    <property type="match status" value="1"/>
</dbReference>
<dbReference type="PROSITE" id="PS50871">
    <property type="entry name" value="C1Q"/>
    <property type="match status" value="1"/>
</dbReference>
<reference evidence="7" key="1">
    <citation type="journal article" date="2019" name="bioRxiv">
        <title>The Genome of the Zebra Mussel, Dreissena polymorpha: A Resource for Invasive Species Research.</title>
        <authorList>
            <person name="McCartney M.A."/>
            <person name="Auch B."/>
            <person name="Kono T."/>
            <person name="Mallez S."/>
            <person name="Zhang Y."/>
            <person name="Obille A."/>
            <person name="Becker A."/>
            <person name="Abrahante J.E."/>
            <person name="Garbe J."/>
            <person name="Badalamenti J.P."/>
            <person name="Herman A."/>
            <person name="Mangelson H."/>
            <person name="Liachko I."/>
            <person name="Sullivan S."/>
            <person name="Sone E.D."/>
            <person name="Koren S."/>
            <person name="Silverstein K.A.T."/>
            <person name="Beckman K.B."/>
            <person name="Gohl D.M."/>
        </authorList>
    </citation>
    <scope>NUCLEOTIDE SEQUENCE</scope>
    <source>
        <strain evidence="7">Duluth1</strain>
        <tissue evidence="7">Whole animal</tissue>
    </source>
</reference>
<dbReference type="PROSITE" id="PS51670">
    <property type="entry name" value="SHKT"/>
    <property type="match status" value="1"/>
</dbReference>
<dbReference type="InterPro" id="IPR003582">
    <property type="entry name" value="ShKT_dom"/>
</dbReference>
<gene>
    <name evidence="7" type="ORF">DPMN_190381</name>
</gene>
<feature type="signal peptide" evidence="4">
    <location>
        <begin position="1"/>
        <end position="20"/>
    </location>
</feature>
<comment type="caution">
    <text evidence="7">The sequence shown here is derived from an EMBL/GenBank/DDBJ whole genome shotgun (WGS) entry which is preliminary data.</text>
</comment>
<dbReference type="EMBL" id="JAIWYP010000010">
    <property type="protein sequence ID" value="KAH3755683.1"/>
    <property type="molecule type" value="Genomic_DNA"/>
</dbReference>
<dbReference type="PANTHER" id="PTHR22906:SF21">
    <property type="entry name" value="SEMA DOMAIN-CONTAINING PROTEIN"/>
    <property type="match status" value="1"/>
</dbReference>
<dbReference type="InterPro" id="IPR036383">
    <property type="entry name" value="TSP1_rpt_sf"/>
</dbReference>
<dbReference type="Proteomes" id="UP000828390">
    <property type="component" value="Unassembled WGS sequence"/>
</dbReference>
<accession>A0A9D4DUW0</accession>
<dbReference type="Gene3D" id="2.60.120.40">
    <property type="match status" value="1"/>
</dbReference>
<dbReference type="InterPro" id="IPR000884">
    <property type="entry name" value="TSP1_rpt"/>
</dbReference>
<dbReference type="InterPro" id="IPR001073">
    <property type="entry name" value="C1q_dom"/>
</dbReference>
<reference evidence="7" key="2">
    <citation type="submission" date="2020-11" db="EMBL/GenBank/DDBJ databases">
        <authorList>
            <person name="McCartney M.A."/>
            <person name="Auch B."/>
            <person name="Kono T."/>
            <person name="Mallez S."/>
            <person name="Becker A."/>
            <person name="Gohl D.M."/>
            <person name="Silverstein K.A.T."/>
            <person name="Koren S."/>
            <person name="Bechman K.B."/>
            <person name="Herman A."/>
            <person name="Abrahante J.E."/>
            <person name="Garbe J."/>
        </authorList>
    </citation>
    <scope>NUCLEOTIDE SEQUENCE</scope>
    <source>
        <strain evidence="7">Duluth1</strain>
        <tissue evidence="7">Whole animal</tissue>
    </source>
</reference>
<organism evidence="7 8">
    <name type="scientific">Dreissena polymorpha</name>
    <name type="common">Zebra mussel</name>
    <name type="synonym">Mytilus polymorpha</name>
    <dbReference type="NCBI Taxonomy" id="45954"/>
    <lineage>
        <taxon>Eukaryota</taxon>
        <taxon>Metazoa</taxon>
        <taxon>Spiralia</taxon>
        <taxon>Lophotrochozoa</taxon>
        <taxon>Mollusca</taxon>
        <taxon>Bivalvia</taxon>
        <taxon>Autobranchia</taxon>
        <taxon>Heteroconchia</taxon>
        <taxon>Euheterodonta</taxon>
        <taxon>Imparidentia</taxon>
        <taxon>Neoheterodontei</taxon>
        <taxon>Myida</taxon>
        <taxon>Dreissenoidea</taxon>
        <taxon>Dreissenidae</taxon>
        <taxon>Dreissena</taxon>
    </lineage>
</organism>
<dbReference type="SMART" id="SM00209">
    <property type="entry name" value="TSP1"/>
    <property type="match status" value="4"/>
</dbReference>
<keyword evidence="2" id="KW-1015">Disulfide bond</keyword>
<dbReference type="InterPro" id="IPR008983">
    <property type="entry name" value="Tumour_necrosis_fac-like_dom"/>
</dbReference>
<dbReference type="Pfam" id="PF00386">
    <property type="entry name" value="C1q"/>
    <property type="match status" value="1"/>
</dbReference>
<keyword evidence="1" id="KW-0677">Repeat</keyword>
<evidence type="ECO:0000313" key="7">
    <source>
        <dbReference type="EMBL" id="KAH3755683.1"/>
    </source>
</evidence>
<evidence type="ECO:0000259" key="5">
    <source>
        <dbReference type="PROSITE" id="PS50871"/>
    </source>
</evidence>
<dbReference type="InterPro" id="IPR052065">
    <property type="entry name" value="Compl_asym_regulator"/>
</dbReference>
<feature type="domain" description="ShKT" evidence="6">
    <location>
        <begin position="24"/>
        <end position="60"/>
    </location>
</feature>
<feature type="chain" id="PRO_5038680566" evidence="4">
    <location>
        <begin position="21"/>
        <end position="426"/>
    </location>
</feature>
<dbReference type="PRINTS" id="PR00007">
    <property type="entry name" value="COMPLEMNTC1Q"/>
</dbReference>
<dbReference type="SMART" id="SM00110">
    <property type="entry name" value="C1Q"/>
    <property type="match status" value="1"/>
</dbReference>